<sequence length="392" mass="43799">MFSGLIPGLNSVDSPDNDVPIQCPAISISLLNLPHQNFLSIKAFSGTIATLFTQSLGFFQRDWSACRSFVLLVYFCVFIPIVLIALSSEEGERDGGGSDTVAEEDGESIEKDKSPNELSNAYDTSRSFCGICFEEKQNRQMFKSENCSHSFCCDCTSKHVEAKVLNNIAVICCPGIDCKAELGIEACRSIVSKDIIDRWDGCMCISLIPESQRVYCPFNDCSAMLVNDTGMAIKKTECPACRRLICAKCRVPWHTEFTCQEFERFGVEGEGREDVLVEELAKKKSWRKCPNCKMCVEKSEGCLHITCRCGFEFCYMCGSQWDKSHVGCSRGQEYETSQLLPRRGQEYEISELLPPPPPSPSPSPSHRAPPNFFVFLPLSQPPLTMLIRCFFG</sequence>
<organism evidence="1 2">
    <name type="scientific">Vaccinium darrowii</name>
    <dbReference type="NCBI Taxonomy" id="229202"/>
    <lineage>
        <taxon>Eukaryota</taxon>
        <taxon>Viridiplantae</taxon>
        <taxon>Streptophyta</taxon>
        <taxon>Embryophyta</taxon>
        <taxon>Tracheophyta</taxon>
        <taxon>Spermatophyta</taxon>
        <taxon>Magnoliopsida</taxon>
        <taxon>eudicotyledons</taxon>
        <taxon>Gunneridae</taxon>
        <taxon>Pentapetalae</taxon>
        <taxon>asterids</taxon>
        <taxon>Ericales</taxon>
        <taxon>Ericaceae</taxon>
        <taxon>Vaccinioideae</taxon>
        <taxon>Vaccinieae</taxon>
        <taxon>Vaccinium</taxon>
    </lineage>
</organism>
<dbReference type="Proteomes" id="UP000828048">
    <property type="component" value="Chromosome 7"/>
</dbReference>
<evidence type="ECO:0000313" key="1">
    <source>
        <dbReference type="EMBL" id="KAH7848425.1"/>
    </source>
</evidence>
<name>A0ACB7Y4B9_9ERIC</name>
<keyword evidence="2" id="KW-1185">Reference proteome</keyword>
<dbReference type="EMBL" id="CM037157">
    <property type="protein sequence ID" value="KAH7848425.1"/>
    <property type="molecule type" value="Genomic_DNA"/>
</dbReference>
<evidence type="ECO:0000313" key="2">
    <source>
        <dbReference type="Proteomes" id="UP000828048"/>
    </source>
</evidence>
<gene>
    <name evidence="1" type="ORF">Vadar_002613</name>
</gene>
<protein>
    <submittedName>
        <fullName evidence="1">Uncharacterized protein</fullName>
    </submittedName>
</protein>
<reference evidence="1 2" key="1">
    <citation type="journal article" date="2021" name="Hortic Res">
        <title>High-quality reference genome and annotation aids understanding of berry development for evergreen blueberry (Vaccinium darrowii).</title>
        <authorList>
            <person name="Yu J."/>
            <person name="Hulse-Kemp A.M."/>
            <person name="Babiker E."/>
            <person name="Staton M."/>
        </authorList>
    </citation>
    <scope>NUCLEOTIDE SEQUENCE [LARGE SCALE GENOMIC DNA]</scope>
    <source>
        <strain evidence="2">cv. NJ 8807/NJ 8810</strain>
        <tissue evidence="1">Young leaf</tissue>
    </source>
</reference>
<proteinExistence type="predicted"/>
<comment type="caution">
    <text evidence="1">The sequence shown here is derived from an EMBL/GenBank/DDBJ whole genome shotgun (WGS) entry which is preliminary data.</text>
</comment>
<accession>A0ACB7Y4B9</accession>